<gene>
    <name evidence="3" type="ORF">HNR67_002119</name>
</gene>
<evidence type="ECO:0000313" key="3">
    <source>
        <dbReference type="EMBL" id="MBB4676001.1"/>
    </source>
</evidence>
<feature type="domain" description="Pvc16 N-terminal" evidence="2">
    <location>
        <begin position="20"/>
        <end position="107"/>
    </location>
</feature>
<proteinExistence type="predicted"/>
<dbReference type="AlphaFoldDB" id="A0A7W7C7P1"/>
<reference evidence="3 4" key="1">
    <citation type="submission" date="2020-08" db="EMBL/GenBank/DDBJ databases">
        <title>Sequencing the genomes of 1000 actinobacteria strains.</title>
        <authorList>
            <person name="Klenk H.-P."/>
        </authorList>
    </citation>
    <scope>NUCLEOTIDE SEQUENCE [LARGE SCALE GENOMIC DNA]</scope>
    <source>
        <strain evidence="3 4">DSM 44230</strain>
    </source>
</reference>
<dbReference type="RefSeq" id="WP_221489838.1">
    <property type="nucleotide sequence ID" value="NZ_BAAAUI010000021.1"/>
</dbReference>
<dbReference type="Proteomes" id="UP000533598">
    <property type="component" value="Unassembled WGS sequence"/>
</dbReference>
<evidence type="ECO:0000313" key="4">
    <source>
        <dbReference type="Proteomes" id="UP000533598"/>
    </source>
</evidence>
<feature type="region of interest" description="Disordered" evidence="1">
    <location>
        <begin position="149"/>
        <end position="174"/>
    </location>
</feature>
<sequence>MEYSSRPERSDEPAGGVIREVDTALCRLLGSRLPQGVEVRLEPPTPTWINEANPLPAVHVFLYELRAGRSHRPARDLELSYLVAARAGSVAGEHELLGEALDALTAQESGQPVAVRLAEHGVGGLWSALGMPARAAFVISVTATLPATPDAEGAAPGGTAVPLQSDPRGWRLPS</sequence>
<dbReference type="Pfam" id="PF14065">
    <property type="entry name" value="Pvc16_N"/>
    <property type="match status" value="1"/>
</dbReference>
<keyword evidence="4" id="KW-1185">Reference proteome</keyword>
<evidence type="ECO:0000259" key="2">
    <source>
        <dbReference type="Pfam" id="PF14065"/>
    </source>
</evidence>
<accession>A0A7W7C7P1</accession>
<dbReference type="InterPro" id="IPR025351">
    <property type="entry name" value="Pvc16_N"/>
</dbReference>
<comment type="caution">
    <text evidence="3">The sequence shown here is derived from an EMBL/GenBank/DDBJ whole genome shotgun (WGS) entry which is preliminary data.</text>
</comment>
<name>A0A7W7C7P1_9PSEU</name>
<protein>
    <recommendedName>
        <fullName evidence="2">Pvc16 N-terminal domain-containing protein</fullName>
    </recommendedName>
</protein>
<evidence type="ECO:0000256" key="1">
    <source>
        <dbReference type="SAM" id="MobiDB-lite"/>
    </source>
</evidence>
<organism evidence="3 4">
    <name type="scientific">Crossiella cryophila</name>
    <dbReference type="NCBI Taxonomy" id="43355"/>
    <lineage>
        <taxon>Bacteria</taxon>
        <taxon>Bacillati</taxon>
        <taxon>Actinomycetota</taxon>
        <taxon>Actinomycetes</taxon>
        <taxon>Pseudonocardiales</taxon>
        <taxon>Pseudonocardiaceae</taxon>
        <taxon>Crossiella</taxon>
    </lineage>
</organism>
<dbReference type="EMBL" id="JACHMH010000001">
    <property type="protein sequence ID" value="MBB4676001.1"/>
    <property type="molecule type" value="Genomic_DNA"/>
</dbReference>